<dbReference type="Pfam" id="PF23286">
    <property type="entry name" value="LRR_13"/>
    <property type="match status" value="1"/>
</dbReference>
<dbReference type="PRINTS" id="PR00364">
    <property type="entry name" value="DISEASERSIST"/>
</dbReference>
<dbReference type="InterPro" id="IPR003593">
    <property type="entry name" value="AAA+_ATPase"/>
</dbReference>
<dbReference type="Gene3D" id="1.10.8.430">
    <property type="entry name" value="Helical domain of apoptotic protease-activating factors"/>
    <property type="match status" value="2"/>
</dbReference>
<dbReference type="SMART" id="SM00369">
    <property type="entry name" value="LRR_TYP"/>
    <property type="match status" value="9"/>
</dbReference>
<keyword evidence="6" id="KW-0520">NAD</keyword>
<feature type="domain" description="TIR" evidence="8">
    <location>
        <begin position="47"/>
        <end position="213"/>
    </location>
</feature>
<keyword evidence="5" id="KW-0611">Plant defense</keyword>
<dbReference type="InterPro" id="IPR002182">
    <property type="entry name" value="NB-ARC"/>
</dbReference>
<dbReference type="SMART" id="SM00382">
    <property type="entry name" value="AAA"/>
    <property type="match status" value="2"/>
</dbReference>
<dbReference type="EMBL" id="JBJKBG010000008">
    <property type="protein sequence ID" value="KAL3726067.1"/>
    <property type="molecule type" value="Genomic_DNA"/>
</dbReference>
<dbReference type="InterPro" id="IPR058192">
    <property type="entry name" value="WHD_ROQ1-like"/>
</dbReference>
<dbReference type="GO" id="GO:0061809">
    <property type="term" value="F:NAD+ nucleosidase activity, cyclic ADP-ribose generating"/>
    <property type="evidence" value="ECO:0007669"/>
    <property type="project" value="UniProtKB-EC"/>
</dbReference>
<comment type="catalytic activity">
    <reaction evidence="7">
        <text>NAD(+) + H2O = ADP-D-ribose + nicotinamide + H(+)</text>
        <dbReference type="Rhea" id="RHEA:16301"/>
        <dbReference type="ChEBI" id="CHEBI:15377"/>
        <dbReference type="ChEBI" id="CHEBI:15378"/>
        <dbReference type="ChEBI" id="CHEBI:17154"/>
        <dbReference type="ChEBI" id="CHEBI:57540"/>
        <dbReference type="ChEBI" id="CHEBI:57967"/>
        <dbReference type="EC" id="3.2.2.6"/>
    </reaction>
    <physiologicalReaction direction="left-to-right" evidence="7">
        <dbReference type="Rhea" id="RHEA:16302"/>
    </physiologicalReaction>
</comment>
<dbReference type="InterPro" id="IPR032675">
    <property type="entry name" value="LRR_dom_sf"/>
</dbReference>
<dbReference type="EC" id="3.2.2.6" evidence="1"/>
<proteinExistence type="predicted"/>
<dbReference type="Gene3D" id="3.40.50.300">
    <property type="entry name" value="P-loop containing nucleotide triphosphate hydrolases"/>
    <property type="match status" value="2"/>
</dbReference>
<dbReference type="Proteomes" id="UP001634007">
    <property type="component" value="Unassembled WGS sequence"/>
</dbReference>
<evidence type="ECO:0000256" key="2">
    <source>
        <dbReference type="ARBA" id="ARBA00022614"/>
    </source>
</evidence>
<evidence type="ECO:0000256" key="4">
    <source>
        <dbReference type="ARBA" id="ARBA00022801"/>
    </source>
</evidence>
<dbReference type="PANTHER" id="PTHR11017">
    <property type="entry name" value="LEUCINE-RICH REPEAT-CONTAINING PROTEIN"/>
    <property type="match status" value="1"/>
</dbReference>
<organism evidence="9 10">
    <name type="scientific">Eucalyptus globulus</name>
    <name type="common">Tasmanian blue gum</name>
    <dbReference type="NCBI Taxonomy" id="34317"/>
    <lineage>
        <taxon>Eukaryota</taxon>
        <taxon>Viridiplantae</taxon>
        <taxon>Streptophyta</taxon>
        <taxon>Embryophyta</taxon>
        <taxon>Tracheophyta</taxon>
        <taxon>Spermatophyta</taxon>
        <taxon>Magnoliopsida</taxon>
        <taxon>eudicotyledons</taxon>
        <taxon>Gunneridae</taxon>
        <taxon>Pentapetalae</taxon>
        <taxon>rosids</taxon>
        <taxon>malvids</taxon>
        <taxon>Myrtales</taxon>
        <taxon>Myrtaceae</taxon>
        <taxon>Myrtoideae</taxon>
        <taxon>Eucalypteae</taxon>
        <taxon>Eucalyptus</taxon>
    </lineage>
</organism>
<evidence type="ECO:0000256" key="3">
    <source>
        <dbReference type="ARBA" id="ARBA00022737"/>
    </source>
</evidence>
<dbReference type="InterPro" id="IPR044974">
    <property type="entry name" value="Disease_R_plants"/>
</dbReference>
<evidence type="ECO:0000313" key="9">
    <source>
        <dbReference type="EMBL" id="KAL3726067.1"/>
    </source>
</evidence>
<gene>
    <name evidence="9" type="ORF">ACJRO7_031023</name>
</gene>
<comment type="caution">
    <text evidence="9">The sequence shown here is derived from an EMBL/GenBank/DDBJ whole genome shotgun (WGS) entry which is preliminary data.</text>
</comment>
<name>A0ABD3JKT1_EUCGL</name>
<sequence length="2137" mass="241885">MFLSPRRFLDQLHYKSITHRSTRIQTKLRFYLSMSSSFSSSSSEAKWPFDVFLSFRGEDVRHGFLADLHKCLLHRGINAYIDSEDLRPGDQISPALTKAIEESRIAVLVFSKNYASSRWCLDELVKVMECKELKGQLVLPVFYGVEPREVRGQRESFRKALARHEEKLGKGSERVEKWRQALIEAANLSGWHYDHGDGTEFIEKIVKEISTTVARVPLSVAKYPVGVGCRVEKVMSLLSMGSDDVRMIGIWGTGGLGKTTIAKDVYNSIASQFDGCSFLANVRETSNRPDGLVHLQKTLLSETLWKENLVVLSEDKGANLIRDRLCCRKILLVLDDVDHGDRLNALARECAWFGKGSRIIVTTRDKHVLTSHGIDRVYEVKPLDQDEASKLLSSYAFSRNQTKDISMDLIDNILGYANGLPLAIVVLGPFLRGRSRGEWESTLETLTESPNKDINRVLKISFDALDNNQKDIFLDIACFFKWRKRDYVTRVLDGCGLKTLIGMQTLIERSLVTIEDDSTIQMHDLIEQMGQDIIKNECLDDPGRRSRLWCYDDVFEVLSEDMGTNAVKGIVLLPTRKELDISPSAFTHMRRLKLLIIPNAQISGGPICLPNDLRWLEWPGSPLSTPVYVPKKLVCFHVPDSQIKEFGGNLKDFRMLKDINFSECNFLTRVPDISWAPNLERLDLTLCESLVEIDQSVGYLDKLEFLSLDGCSKLSIFPSILKTKSLRELGLSGCSKLEKFSDILVKIEHLEELHLKGTAIKELPASINNLVSVRQIHLTKCKSLIRLPSSIYKLQNLNYLGLTDCSNFITFPKNLEDPTDLDGGLGFPNLDRLDLEGCNLSGLDFLEGSSDFPKLTYLDLRGNKFTHMPRCFCKYDNLKNLYLDNCKQLQEIPQLPSNIGHISANNCRSLQKLPDFSSLSNFFRVDFSSCCGLSRKGFDLAGVSILEVSLSLSLTHSLTHSLSLSLTHTLNAVRQYLRKTAELDILLIGGEMPGWIHHCEEGPISFKVPKDLYDKFLGLALCVVLGLEEGKVVHLSCEVEIFVNGKTVWSYTRCFHSLESDHVWLDYYPRSSLWEVEKYLPRSLWKVERYLQNDWSHFQVHLRVSKGSIKNCGFRLICQQQEEDLRVEPRCSHLIETNWLLEVRDSEEDNSSWSFLLLLPLPKKYEVQDEAKESVEIIGNSYWESPHVVGIDKQVEDMMDLLDLEVSDIRIVGIWGKAGVGKTTLARIIYKQISSWFDSCSFLADIETTMKQFGGVQFLQSKLLSDILKQEHEVDHVAKGVNFFKEVIQNMKVLIVLDDVEVQSHLCKIIGEKFDWFGYGSRIIVTTSDMSILPKSIPRGLALDYKINVMNNDQALERFQKHANLPVPGFDEAAKDIINSANGIPLLIEVIGSLLDRKLVEQLIAREEPILPFDLRIQEILQVSYEELSGVQREMLLDIACLPADVDCRIASFMWHNPHFPPSDGVDALRVKSLVKIGRNNELGMHRLIREFGQQIILREDHLDPGRRGRLCNLSWNIEKMEGTEHLNFVAEDFKSMPNIRFLILDRANVDGDFANVFPNLKWLQWQGCTRDFKATNFHVEKLVILDLSWSKVTEDWGGWREIKMPHLKVLNLTGCADLLISPDLSSFLDLEMLILERCSQLMKLDTSIRHLQCLTSLNLRFCNELNMLPIELRHLRALKELLIDGTLVQEIPVSVVHMKQLEIFSASNCLQLSHLPDSLCGLTALSVLLLEKANITRIPVSVGKLGKLQHLSLKGCRSIERLPDSIRNLECIERLDITGTGISKLPNSITCFRQLKVLKMDYCLIRELPKEIRNLANLEELHASYCKSLKGAIPTAIKNLDHLRILKLGHSSISGLPSQIISLSCLQTLDLLQCNKIQALPELPTSLTCLRVSSERMKALPDLKGLVKLEEICLGDKDPKELICASTWKKPKARLRDPLFVPIGLPKLKILELSHSKIINLSFTHGPLSCRHLKKLVLSGVNLREVSELPSSLSVLSIQLCFSLKGLPAVGNLRRLSELNLIQSAVEEIEGLEGLIVLEVLYISYCEIRNLSGLGQLRALRSLILSDCDSLDKLPDISSLKMLNVLEVQRCGEIRDIEGLMELTSLEVLHVSECKAENTQEVQDALKLVMARSLNS</sequence>
<evidence type="ECO:0000259" key="8">
    <source>
        <dbReference type="PROSITE" id="PS50104"/>
    </source>
</evidence>
<dbReference type="Pfam" id="PF00931">
    <property type="entry name" value="NB-ARC"/>
    <property type="match status" value="2"/>
</dbReference>
<evidence type="ECO:0000256" key="7">
    <source>
        <dbReference type="ARBA" id="ARBA00047304"/>
    </source>
</evidence>
<dbReference type="Pfam" id="PF20160">
    <property type="entry name" value="C-JID"/>
    <property type="match status" value="1"/>
</dbReference>
<dbReference type="PANTHER" id="PTHR11017:SF570">
    <property type="entry name" value="DISEASE RESISTANCE PROTEIN (TIR-NBS CLASS)-RELATED"/>
    <property type="match status" value="1"/>
</dbReference>
<keyword evidence="10" id="KW-1185">Reference proteome</keyword>
<dbReference type="FunFam" id="3.40.50.10140:FF:000007">
    <property type="entry name" value="Disease resistance protein (TIR-NBS-LRR class)"/>
    <property type="match status" value="1"/>
</dbReference>
<dbReference type="SUPFAM" id="SSF52540">
    <property type="entry name" value="P-loop containing nucleoside triphosphate hydrolases"/>
    <property type="match status" value="2"/>
</dbReference>
<protein>
    <recommendedName>
        <fullName evidence="1">ADP-ribosyl cyclase/cyclic ADP-ribose hydrolase</fullName>
        <ecNumber evidence="1">3.2.2.6</ecNumber>
    </recommendedName>
</protein>
<keyword evidence="2" id="KW-0433">Leucine-rich repeat</keyword>
<dbReference type="InterPro" id="IPR027417">
    <property type="entry name" value="P-loop_NTPase"/>
</dbReference>
<dbReference type="SMART" id="SM00255">
    <property type="entry name" value="TIR"/>
    <property type="match status" value="1"/>
</dbReference>
<dbReference type="Pfam" id="PF23598">
    <property type="entry name" value="LRR_14"/>
    <property type="match status" value="1"/>
</dbReference>
<dbReference type="Gene3D" id="3.80.10.10">
    <property type="entry name" value="Ribonuclease Inhibitor"/>
    <property type="match status" value="6"/>
</dbReference>
<dbReference type="SUPFAM" id="SSF52200">
    <property type="entry name" value="Toll/Interleukin receptor TIR domain"/>
    <property type="match status" value="1"/>
</dbReference>
<keyword evidence="4" id="KW-0378">Hydrolase</keyword>
<evidence type="ECO:0000256" key="1">
    <source>
        <dbReference type="ARBA" id="ARBA00011982"/>
    </source>
</evidence>
<accession>A0ABD3JKT1</accession>
<dbReference type="PROSITE" id="PS50104">
    <property type="entry name" value="TIR"/>
    <property type="match status" value="1"/>
</dbReference>
<dbReference type="GO" id="GO:0006952">
    <property type="term" value="P:defense response"/>
    <property type="evidence" value="ECO:0007669"/>
    <property type="project" value="UniProtKB-KW"/>
</dbReference>
<dbReference type="SUPFAM" id="SSF52058">
    <property type="entry name" value="L domain-like"/>
    <property type="match status" value="3"/>
</dbReference>
<dbReference type="InterPro" id="IPR035897">
    <property type="entry name" value="Toll_tir_struct_dom_sf"/>
</dbReference>
<dbReference type="InterPro" id="IPR042197">
    <property type="entry name" value="Apaf_helical"/>
</dbReference>
<reference evidence="9 10" key="1">
    <citation type="submission" date="2024-11" db="EMBL/GenBank/DDBJ databases">
        <title>Chromosome-level genome assembly of Eucalyptus globulus Labill. provides insights into its genome evolution.</title>
        <authorList>
            <person name="Li X."/>
        </authorList>
    </citation>
    <scope>NUCLEOTIDE SEQUENCE [LARGE SCALE GENOMIC DNA]</scope>
    <source>
        <strain evidence="9">CL2024</strain>
        <tissue evidence="9">Fresh tender leaves</tissue>
    </source>
</reference>
<dbReference type="Pfam" id="PF23282">
    <property type="entry name" value="WHD_ROQ1"/>
    <property type="match status" value="2"/>
</dbReference>
<dbReference type="Gene3D" id="3.40.50.10140">
    <property type="entry name" value="Toll/interleukin-1 receptor homology (TIR) domain"/>
    <property type="match status" value="1"/>
</dbReference>
<dbReference type="GO" id="GO:0051707">
    <property type="term" value="P:response to other organism"/>
    <property type="evidence" value="ECO:0007669"/>
    <property type="project" value="UniProtKB-ARBA"/>
</dbReference>
<evidence type="ECO:0000256" key="6">
    <source>
        <dbReference type="ARBA" id="ARBA00023027"/>
    </source>
</evidence>
<dbReference type="Pfam" id="PF01582">
    <property type="entry name" value="TIR"/>
    <property type="match status" value="1"/>
</dbReference>
<evidence type="ECO:0000256" key="5">
    <source>
        <dbReference type="ARBA" id="ARBA00022821"/>
    </source>
</evidence>
<dbReference type="InterPro" id="IPR055414">
    <property type="entry name" value="LRR_R13L4/SHOC2-like"/>
</dbReference>
<dbReference type="InterPro" id="IPR045344">
    <property type="entry name" value="C-JID"/>
</dbReference>
<dbReference type="InterPro" id="IPR058546">
    <property type="entry name" value="RPS4B/Roq1-like_LRR"/>
</dbReference>
<dbReference type="InterPro" id="IPR000157">
    <property type="entry name" value="TIR_dom"/>
</dbReference>
<evidence type="ECO:0000313" key="10">
    <source>
        <dbReference type="Proteomes" id="UP001634007"/>
    </source>
</evidence>
<keyword evidence="3" id="KW-0677">Repeat</keyword>
<dbReference type="InterPro" id="IPR003591">
    <property type="entry name" value="Leu-rich_rpt_typical-subtyp"/>
</dbReference>